<sequence length="27" mass="2933">MSSVRELTTKRKKPSAYCSCSILVSSA</sequence>
<proteinExistence type="predicted"/>
<dbReference type="EMBL" id="GBRH01196221">
    <property type="protein sequence ID" value="JAE01675.1"/>
    <property type="molecule type" value="Transcribed_RNA"/>
</dbReference>
<name>A0A0A9ELT3_ARUDO</name>
<evidence type="ECO:0000313" key="1">
    <source>
        <dbReference type="EMBL" id="JAE01675.1"/>
    </source>
</evidence>
<reference evidence="1" key="2">
    <citation type="journal article" date="2015" name="Data Brief">
        <title>Shoot transcriptome of the giant reed, Arundo donax.</title>
        <authorList>
            <person name="Barrero R.A."/>
            <person name="Guerrero F.D."/>
            <person name="Moolhuijzen P."/>
            <person name="Goolsby J.A."/>
            <person name="Tidwell J."/>
            <person name="Bellgard S.E."/>
            <person name="Bellgard M.I."/>
        </authorList>
    </citation>
    <scope>NUCLEOTIDE SEQUENCE</scope>
    <source>
        <tissue evidence="1">Shoot tissue taken approximately 20 cm above the soil surface</tissue>
    </source>
</reference>
<protein>
    <submittedName>
        <fullName evidence="1">Uncharacterized protein</fullName>
    </submittedName>
</protein>
<reference evidence="1" key="1">
    <citation type="submission" date="2014-09" db="EMBL/GenBank/DDBJ databases">
        <authorList>
            <person name="Magalhaes I.L.F."/>
            <person name="Oliveira U."/>
            <person name="Santos F.R."/>
            <person name="Vidigal T.H.D.A."/>
            <person name="Brescovit A.D."/>
            <person name="Santos A.J."/>
        </authorList>
    </citation>
    <scope>NUCLEOTIDE SEQUENCE</scope>
    <source>
        <tissue evidence="1">Shoot tissue taken approximately 20 cm above the soil surface</tissue>
    </source>
</reference>
<dbReference type="AlphaFoldDB" id="A0A0A9ELT3"/>
<accession>A0A0A9ELT3</accession>
<organism evidence="1">
    <name type="scientific">Arundo donax</name>
    <name type="common">Giant reed</name>
    <name type="synonym">Donax arundinaceus</name>
    <dbReference type="NCBI Taxonomy" id="35708"/>
    <lineage>
        <taxon>Eukaryota</taxon>
        <taxon>Viridiplantae</taxon>
        <taxon>Streptophyta</taxon>
        <taxon>Embryophyta</taxon>
        <taxon>Tracheophyta</taxon>
        <taxon>Spermatophyta</taxon>
        <taxon>Magnoliopsida</taxon>
        <taxon>Liliopsida</taxon>
        <taxon>Poales</taxon>
        <taxon>Poaceae</taxon>
        <taxon>PACMAD clade</taxon>
        <taxon>Arundinoideae</taxon>
        <taxon>Arundineae</taxon>
        <taxon>Arundo</taxon>
    </lineage>
</organism>